<evidence type="ECO:0000256" key="7">
    <source>
        <dbReference type="HAMAP-Rule" id="MF_01844"/>
    </source>
</evidence>
<comment type="catalytic activity">
    <reaction evidence="7">
        <text>Na(+)(in) + 2 H(+)(out) = Na(+)(out) + 2 H(+)(in)</text>
        <dbReference type="Rhea" id="RHEA:29251"/>
        <dbReference type="ChEBI" id="CHEBI:15378"/>
        <dbReference type="ChEBI" id="CHEBI:29101"/>
    </reaction>
</comment>
<keyword evidence="5 7" id="KW-0472">Membrane</keyword>
<evidence type="ECO:0000256" key="5">
    <source>
        <dbReference type="ARBA" id="ARBA00023136"/>
    </source>
</evidence>
<dbReference type="RefSeq" id="WP_193952010.1">
    <property type="nucleotide sequence ID" value="NZ_JADEYS010000003.1"/>
</dbReference>
<dbReference type="Pfam" id="PF06965">
    <property type="entry name" value="Na_H_antiport_1"/>
    <property type="match status" value="1"/>
</dbReference>
<dbReference type="HAMAP" id="MF_01844">
    <property type="entry name" value="NhaA"/>
    <property type="match status" value="1"/>
</dbReference>
<dbReference type="InterPro" id="IPR023171">
    <property type="entry name" value="Na/H_antiporter_dom_sf"/>
</dbReference>
<feature type="transmembrane region" description="Helical" evidence="7">
    <location>
        <begin position="97"/>
        <end position="116"/>
    </location>
</feature>
<comment type="similarity">
    <text evidence="7">Belongs to the NhaA Na(+)/H(+) (TC 2.A.33) antiporter family.</text>
</comment>
<feature type="transmembrane region" description="Helical" evidence="7">
    <location>
        <begin position="325"/>
        <end position="351"/>
    </location>
</feature>
<evidence type="ECO:0000256" key="2">
    <source>
        <dbReference type="ARBA" id="ARBA00022475"/>
    </source>
</evidence>
<keyword evidence="3 7" id="KW-0812">Transmembrane</keyword>
<feature type="transmembrane region" description="Helical" evidence="7">
    <location>
        <begin position="256"/>
        <end position="279"/>
    </location>
</feature>
<dbReference type="NCBIfam" id="NF007112">
    <property type="entry name" value="PRK09561.1"/>
    <property type="match status" value="1"/>
</dbReference>
<comment type="subcellular location">
    <subcellularLocation>
        <location evidence="1">Cell inner membrane</location>
        <topology evidence="1">Multi-pass membrane protein</topology>
    </subcellularLocation>
    <subcellularLocation>
        <location evidence="7">Cell membrane</location>
        <topology evidence="7">Multi-pass membrane protein</topology>
    </subcellularLocation>
</comment>
<evidence type="ECO:0000256" key="3">
    <source>
        <dbReference type="ARBA" id="ARBA00022692"/>
    </source>
</evidence>
<protein>
    <recommendedName>
        <fullName evidence="7">Na(+)/H(+) antiporter NhaA</fullName>
    </recommendedName>
    <alternativeName>
        <fullName evidence="7">Sodium/proton antiporter NhaA</fullName>
    </alternativeName>
</protein>
<dbReference type="EMBL" id="JADEYS010000003">
    <property type="protein sequence ID" value="MBE9396459.1"/>
    <property type="molecule type" value="Genomic_DNA"/>
</dbReference>
<dbReference type="Proteomes" id="UP000640333">
    <property type="component" value="Unassembled WGS sequence"/>
</dbReference>
<evidence type="ECO:0000256" key="1">
    <source>
        <dbReference type="ARBA" id="ARBA00004429"/>
    </source>
</evidence>
<feature type="transmembrane region" description="Helical" evidence="7">
    <location>
        <begin position="12"/>
        <end position="29"/>
    </location>
</feature>
<evidence type="ECO:0000256" key="6">
    <source>
        <dbReference type="ARBA" id="ARBA00023201"/>
    </source>
</evidence>
<gene>
    <name evidence="7 8" type="primary">nhaA</name>
    <name evidence="8" type="ORF">IOQ59_04205</name>
</gene>
<evidence type="ECO:0000313" key="8">
    <source>
        <dbReference type="EMBL" id="MBE9396459.1"/>
    </source>
</evidence>
<feature type="transmembrane region" description="Helical" evidence="7">
    <location>
        <begin position="363"/>
        <end position="381"/>
    </location>
</feature>
<keyword evidence="6 7" id="KW-0739">Sodium transport</keyword>
<proteinExistence type="inferred from homology"/>
<organism evidence="8 9">
    <name type="scientific">Pontibacterium sinense</name>
    <dbReference type="NCBI Taxonomy" id="2781979"/>
    <lineage>
        <taxon>Bacteria</taxon>
        <taxon>Pseudomonadati</taxon>
        <taxon>Pseudomonadota</taxon>
        <taxon>Gammaproteobacteria</taxon>
        <taxon>Oceanospirillales</taxon>
        <taxon>Oceanospirillaceae</taxon>
        <taxon>Pontibacterium</taxon>
    </lineage>
</organism>
<dbReference type="PANTHER" id="PTHR30341:SF0">
    <property type="entry name" value="NA(+)_H(+) ANTIPORTER NHAA"/>
    <property type="match status" value="1"/>
</dbReference>
<feature type="transmembrane region" description="Helical" evidence="7">
    <location>
        <begin position="204"/>
        <end position="236"/>
    </location>
</feature>
<dbReference type="InterPro" id="IPR004670">
    <property type="entry name" value="NhaA"/>
</dbReference>
<evidence type="ECO:0000313" key="9">
    <source>
        <dbReference type="Proteomes" id="UP000640333"/>
    </source>
</evidence>
<dbReference type="GO" id="GO:0005886">
    <property type="term" value="C:plasma membrane"/>
    <property type="evidence" value="ECO:0007669"/>
    <property type="project" value="UniProtKB-SubCell"/>
</dbReference>
<keyword evidence="7" id="KW-0406">Ion transport</keyword>
<keyword evidence="7" id="KW-0915">Sodium</keyword>
<comment type="caution">
    <text evidence="7">Lacks conserved residue(s) required for the propagation of feature annotation.</text>
</comment>
<keyword evidence="4 7" id="KW-1133">Transmembrane helix</keyword>
<comment type="caution">
    <text evidence="8">The sequence shown here is derived from an EMBL/GenBank/DDBJ whole genome shotgun (WGS) entry which is preliminary data.</text>
</comment>
<accession>A0A8J7FB63</accession>
<feature type="transmembrane region" description="Helical" evidence="7">
    <location>
        <begin position="122"/>
        <end position="143"/>
    </location>
</feature>
<sequence length="387" mass="41090">MQIVQRFIQLESASGILLIGAMLLAMLMANTPLDPYYEAILDLPVEVRVGALHLDKPLLLWINDGLMAIFFLLVGLEVKRELMVGELSEPSRIVLPAIAAVGGMAIPALCFAVFNWSDDTALRGWAIPTATDIAFALGILSLLGNRVPVALKLFLMTLAIIDDLGAIIVIALFYTTELSTLSLTVAATTIAMLFLMNRLGVMRIAAYVLVGVVLWISVLKSGVHATLAGVVLAFAIPLTNKKNPDFSPLKSLEHLLHPWVAFAILPFFAFANAGVPLAGISLDMLFASVPVGIMAGLFIGKQVGVFGFSWIAIKLGIAEKPGGAGWGALYGVSLLTGIGFTMSLFVDSLAYEGMADLYGGADRLAILIGSVVSALAGYLVLKFALKD</sequence>
<evidence type="ECO:0000256" key="4">
    <source>
        <dbReference type="ARBA" id="ARBA00022989"/>
    </source>
</evidence>
<dbReference type="PANTHER" id="PTHR30341">
    <property type="entry name" value="SODIUM ION/PROTON ANTIPORTER NHAA-RELATED"/>
    <property type="match status" value="1"/>
</dbReference>
<dbReference type="AlphaFoldDB" id="A0A8J7FB63"/>
<reference evidence="8" key="1">
    <citation type="submission" date="2020-10" db="EMBL/GenBank/DDBJ databases">
        <title>Bacterium isolated from coastal waters sediment.</title>
        <authorList>
            <person name="Chen R.-J."/>
            <person name="Lu D.-C."/>
            <person name="Zhu K.-L."/>
            <person name="Du Z.-J."/>
        </authorList>
    </citation>
    <scope>NUCLEOTIDE SEQUENCE</scope>
    <source>
        <strain evidence="8">N1Y112</strain>
    </source>
</reference>
<feature type="transmembrane region" description="Helical" evidence="7">
    <location>
        <begin position="291"/>
        <end position="313"/>
    </location>
</feature>
<dbReference type="NCBIfam" id="NF007111">
    <property type="entry name" value="PRK09560.1"/>
    <property type="match status" value="1"/>
</dbReference>
<dbReference type="GO" id="GO:0015385">
    <property type="term" value="F:sodium:proton antiporter activity"/>
    <property type="evidence" value="ECO:0007669"/>
    <property type="project" value="UniProtKB-UniRule"/>
</dbReference>
<name>A0A8J7FB63_9GAMM</name>
<dbReference type="NCBIfam" id="TIGR00773">
    <property type="entry name" value="NhaA"/>
    <property type="match status" value="1"/>
</dbReference>
<keyword evidence="7" id="KW-0813">Transport</keyword>
<comment type="function">
    <text evidence="7">Na(+)/H(+) antiporter that extrudes sodium in exchange for external protons.</text>
</comment>
<keyword evidence="9" id="KW-1185">Reference proteome</keyword>
<keyword evidence="2 7" id="KW-1003">Cell membrane</keyword>
<dbReference type="GO" id="GO:0006885">
    <property type="term" value="P:regulation of pH"/>
    <property type="evidence" value="ECO:0007669"/>
    <property type="project" value="UniProtKB-UniRule"/>
</dbReference>
<dbReference type="Gene3D" id="1.20.1530.10">
    <property type="entry name" value="Na+/H+ antiporter like domain"/>
    <property type="match status" value="1"/>
</dbReference>
<keyword evidence="7" id="KW-0050">Antiport</keyword>